<dbReference type="Gene3D" id="3.80.10.10">
    <property type="entry name" value="Ribonuclease Inhibitor"/>
    <property type="match status" value="1"/>
</dbReference>
<dbReference type="InterPro" id="IPR053038">
    <property type="entry name" value="RLP_Defense"/>
</dbReference>
<feature type="region of interest" description="Disordered" evidence="3">
    <location>
        <begin position="374"/>
        <end position="407"/>
    </location>
</feature>
<evidence type="ECO:0000313" key="7">
    <source>
        <dbReference type="Proteomes" id="UP001153555"/>
    </source>
</evidence>
<dbReference type="EMBL" id="CACSLK010016728">
    <property type="protein sequence ID" value="CAA0817798.1"/>
    <property type="molecule type" value="Genomic_DNA"/>
</dbReference>
<dbReference type="Pfam" id="PF00560">
    <property type="entry name" value="LRR_1"/>
    <property type="match status" value="2"/>
</dbReference>
<keyword evidence="4" id="KW-0472">Membrane</keyword>
<keyword evidence="6" id="KW-0675">Receptor</keyword>
<organism evidence="6 7">
    <name type="scientific">Striga hermonthica</name>
    <name type="common">Purple witchweed</name>
    <name type="synonym">Buchnera hermonthica</name>
    <dbReference type="NCBI Taxonomy" id="68872"/>
    <lineage>
        <taxon>Eukaryota</taxon>
        <taxon>Viridiplantae</taxon>
        <taxon>Streptophyta</taxon>
        <taxon>Embryophyta</taxon>
        <taxon>Tracheophyta</taxon>
        <taxon>Spermatophyta</taxon>
        <taxon>Magnoliopsida</taxon>
        <taxon>eudicotyledons</taxon>
        <taxon>Gunneridae</taxon>
        <taxon>Pentapetalae</taxon>
        <taxon>asterids</taxon>
        <taxon>lamiids</taxon>
        <taxon>Lamiales</taxon>
        <taxon>Orobanchaceae</taxon>
        <taxon>Buchnereae</taxon>
        <taxon>Striga</taxon>
    </lineage>
</organism>
<keyword evidence="5" id="KW-0732">Signal</keyword>
<gene>
    <name evidence="6" type="ORF">SHERM_17188</name>
</gene>
<feature type="transmembrane region" description="Helical" evidence="4">
    <location>
        <begin position="413"/>
        <end position="434"/>
    </location>
</feature>
<proteinExistence type="predicted"/>
<evidence type="ECO:0000256" key="5">
    <source>
        <dbReference type="SAM" id="SignalP"/>
    </source>
</evidence>
<dbReference type="SUPFAM" id="SSF52058">
    <property type="entry name" value="L domain-like"/>
    <property type="match status" value="1"/>
</dbReference>
<feature type="compositionally biased region" description="Low complexity" evidence="3">
    <location>
        <begin position="26"/>
        <end position="45"/>
    </location>
</feature>
<evidence type="ECO:0000256" key="4">
    <source>
        <dbReference type="SAM" id="Phobius"/>
    </source>
</evidence>
<dbReference type="PANTHER" id="PTHR48064">
    <property type="entry name" value="OS01G0750400 PROTEIN"/>
    <property type="match status" value="1"/>
</dbReference>
<name>A0A9N7MW79_STRHE</name>
<feature type="signal peptide" evidence="5">
    <location>
        <begin position="1"/>
        <end position="26"/>
    </location>
</feature>
<keyword evidence="4" id="KW-0812">Transmembrane</keyword>
<protein>
    <submittedName>
        <fullName evidence="6">Receptor like protein 51</fullName>
    </submittedName>
</protein>
<evidence type="ECO:0000313" key="6">
    <source>
        <dbReference type="EMBL" id="CAA0817798.1"/>
    </source>
</evidence>
<dbReference type="Pfam" id="PF13855">
    <property type="entry name" value="LRR_8"/>
    <property type="match status" value="1"/>
</dbReference>
<dbReference type="Proteomes" id="UP001153555">
    <property type="component" value="Unassembled WGS sequence"/>
</dbReference>
<dbReference type="InterPro" id="IPR032675">
    <property type="entry name" value="LRR_dom_sf"/>
</dbReference>
<keyword evidence="4" id="KW-1133">Transmembrane helix</keyword>
<evidence type="ECO:0000256" key="2">
    <source>
        <dbReference type="ARBA" id="ARBA00022737"/>
    </source>
</evidence>
<feature type="chain" id="PRO_5040476144" evidence="5">
    <location>
        <begin position="27"/>
        <end position="439"/>
    </location>
</feature>
<dbReference type="InterPro" id="IPR001611">
    <property type="entry name" value="Leu-rich_rpt"/>
</dbReference>
<evidence type="ECO:0000256" key="3">
    <source>
        <dbReference type="SAM" id="MobiDB-lite"/>
    </source>
</evidence>
<dbReference type="OrthoDB" id="676979at2759"/>
<sequence length="439" mass="46393">MAPPPPLDPSPFLFLLLLSAASTTSATISPTSSPASAHSPTAAPKTPSPAAPISSSSTLDPKQLRALQSLNIPTSRDPCSTPPRPSTAVAACDAGAPFSHVISLTLANCSDDVALSLTALKSLSTLTSLSFLTCPISPIRFPPELASNLRSFTCVSSLKKLTGVWLSRLQNLTTLTVSRVSITASGPSIILAGMKSLHAVTLSQTNLSGTLPKHWHPNLTFIDLSANNLRGKIPLSLTRLENLVHLNLSSNSLNDTIPTTIGDLGSLKNLSLARNSLSGPIPESLAALPGLMHLDLGSNQLNGTIPNFIRDLKMLKFLNLEGNNFHGVLPFNTTFLKKLEVLRVGENSNLCYNRSVLGSKVKLGIAPCDKHGLPMSPPAAKDISSDDSSDDDDNDDDYGNVEEKKHHNGPSKVVLGVAIGLSSIVFLIVFLILLSKCCK</sequence>
<keyword evidence="1" id="KW-0433">Leucine-rich repeat</keyword>
<dbReference type="FunFam" id="3.80.10.10:FF:000383">
    <property type="entry name" value="Leucine-rich repeat receptor protein kinase EMS1"/>
    <property type="match status" value="1"/>
</dbReference>
<feature type="region of interest" description="Disordered" evidence="3">
    <location>
        <begin position="26"/>
        <end position="58"/>
    </location>
</feature>
<reference evidence="6" key="1">
    <citation type="submission" date="2019-12" db="EMBL/GenBank/DDBJ databases">
        <authorList>
            <person name="Scholes J."/>
        </authorList>
    </citation>
    <scope>NUCLEOTIDE SEQUENCE</scope>
</reference>
<accession>A0A9N7MW79</accession>
<keyword evidence="2" id="KW-0677">Repeat</keyword>
<evidence type="ECO:0000256" key="1">
    <source>
        <dbReference type="ARBA" id="ARBA00022614"/>
    </source>
</evidence>
<keyword evidence="7" id="KW-1185">Reference proteome</keyword>
<feature type="compositionally biased region" description="Acidic residues" evidence="3">
    <location>
        <begin position="385"/>
        <end position="400"/>
    </location>
</feature>
<comment type="caution">
    <text evidence="6">The sequence shown here is derived from an EMBL/GenBank/DDBJ whole genome shotgun (WGS) entry which is preliminary data.</text>
</comment>
<dbReference type="AlphaFoldDB" id="A0A9N7MW79"/>
<dbReference type="PANTHER" id="PTHR48064:SF1">
    <property type="entry name" value="RECEPTOR-LIKE PROTEIN 51-RELATED"/>
    <property type="match status" value="1"/>
</dbReference>